<feature type="compositionally biased region" description="Basic and acidic residues" evidence="2">
    <location>
        <begin position="467"/>
        <end position="480"/>
    </location>
</feature>
<dbReference type="RefSeq" id="WP_066850825.1">
    <property type="nucleotide sequence ID" value="NZ_CP019604.1"/>
</dbReference>
<dbReference type="Proteomes" id="UP000195807">
    <property type="component" value="Plasmid pCME4A9II"/>
</dbReference>
<evidence type="ECO:0000313" key="5">
    <source>
        <dbReference type="Proteomes" id="UP000195807"/>
    </source>
</evidence>
<dbReference type="AlphaFoldDB" id="A0A217EYU5"/>
<accession>A0A217EYU5</accession>
<evidence type="ECO:0000313" key="4">
    <source>
        <dbReference type="EMBL" id="ARU18302.1"/>
    </source>
</evidence>
<dbReference type="GO" id="GO:0006302">
    <property type="term" value="P:double-strand break repair"/>
    <property type="evidence" value="ECO:0007669"/>
    <property type="project" value="InterPro"/>
</dbReference>
<dbReference type="SUPFAM" id="SSF52540">
    <property type="entry name" value="P-loop containing nucleoside triphosphate hydrolases"/>
    <property type="match status" value="1"/>
</dbReference>
<protein>
    <recommendedName>
        <fullName evidence="3">Rad50/SbcC-type AAA domain-containing protein</fullName>
    </recommendedName>
</protein>
<sequence>MRILAIRGENLASLEAPFDIDFTAEPLESAGIFAITGPTGAGKSTLLDAMGLALFDTMARLGPTSSGSKITGTGDELSANDVRAIMRHGADSCFAEADFEVRGTRWRARWSVERARTGTLKQRERSLINLESGEGGPDKLTIIKDKIEKLIGLTPDQFGRAVVLAQGEFEKFLNANDSERAELLETLTGTDIYSRLGRLAGQKASELKLEERGILEQIRALDGLNDVERAELEAGAAEAAEALSTAQQALETLQEAQRWDQTGTQLAGAVRDAEQAVAAAQEAQDEAEPRRVALAAAKRAAQLVPSWRAMQQAALQAREAKERIGIAEARLAKQSLALETAVTAEDTATTALAQVQIEVDALRPEIAKARTLDERIADLTRRVVESDERSRALAKDLEDAEENFAAADTAFADCEAELANRTQWITEHEALRSLAREGDAIRADLAEHRELTEQLARSGSELANARSELEQNETRAKQAAEARSAAQEALAADRHALADAEAAAPNEQHLEELRERDRRLSIIPAAIRGVESAANQLSEASQALDERRNRQKQTAQKLADTRDERTIFAERIPALTAEARGARTTADRVSLAGDAAAAHLRDTLVPGEPCPVCGSSEHEAATLTALLNAPVSEAIGHADALEAKLKNMERRDAALESEITAFESQAAQLATDVTQYGERLARLGKARDEAWEQLANATLACGIEPEHDDLHALVASQTKNVSEQLANGRRLQQAVEQTRSKEQAALAALETARAVAEDAERTLQAISARVITLTGRETQNRAALARIDEDLDRRLNILPGMEAGWQQLGDAQSWLEGQISAWNDAQAAHESAASALPRLRAAREETQTALNVARTRQDSQKGEGDSVSADKRALEEERAPLLSGKAVVEVESDLQNRVSAATNDRDTARQKLGEVQTAQASAKSAVEVTRDEAARLSNSAEQQSTDFSAALARSELTATEIESAGANEGDREAEELALQALSDAVTGAQAALQGRRGDLALHKASDRPALLGDALIEALQQANSERRAAEERKSEIDGRIASDDSLRSRTAALRARHAAWQKEAEPWLKLGSLIGDANGNRFRRYAQGLTLDRLLVAANARLSDLKPRYALQRGGGGDMVIQVVDHDLAGQVRGLHNLSGGERFLVSLALALGLAEMSSGRGVRIESLFIDEGFGSLDPASLGQALSVLENLHATGRRVGVISHVEELKERIPVKILVEELSPGRSRLEVVSG</sequence>
<organism evidence="4 5">
    <name type="scientific">Croceicoccus marinus</name>
    <dbReference type="NCBI Taxonomy" id="450378"/>
    <lineage>
        <taxon>Bacteria</taxon>
        <taxon>Pseudomonadati</taxon>
        <taxon>Pseudomonadota</taxon>
        <taxon>Alphaproteobacteria</taxon>
        <taxon>Sphingomonadales</taxon>
        <taxon>Erythrobacteraceae</taxon>
        <taxon>Croceicoccus</taxon>
    </lineage>
</organism>
<dbReference type="PANTHER" id="PTHR32114">
    <property type="entry name" value="ABC TRANSPORTER ABCH.3"/>
    <property type="match status" value="1"/>
</dbReference>
<feature type="compositionally biased region" description="Basic and acidic residues" evidence="2">
    <location>
        <begin position="855"/>
        <end position="872"/>
    </location>
</feature>
<dbReference type="PANTHER" id="PTHR32114:SF2">
    <property type="entry name" value="ABC TRANSPORTER ABCH.3"/>
    <property type="match status" value="1"/>
</dbReference>
<feature type="region of interest" description="Disordered" evidence="2">
    <location>
        <begin position="542"/>
        <end position="561"/>
    </location>
</feature>
<dbReference type="STRING" id="450378.GCA_001661675_03670"/>
<dbReference type="Gene3D" id="3.40.50.300">
    <property type="entry name" value="P-loop containing nucleotide triphosphate hydrolases"/>
    <property type="match status" value="2"/>
</dbReference>
<geneLocation type="plasmid" evidence="5">
    <name>pcme4a9ii</name>
</geneLocation>
<keyword evidence="4" id="KW-0614">Plasmid</keyword>
<keyword evidence="5" id="KW-1185">Reference proteome</keyword>
<dbReference type="KEGG" id="cman:A9D14_18270"/>
<dbReference type="Pfam" id="PF13558">
    <property type="entry name" value="SbcC_Walker_B"/>
    <property type="match status" value="1"/>
</dbReference>
<evidence type="ECO:0000256" key="1">
    <source>
        <dbReference type="SAM" id="Coils"/>
    </source>
</evidence>
<evidence type="ECO:0000259" key="3">
    <source>
        <dbReference type="Pfam" id="PF13476"/>
    </source>
</evidence>
<name>A0A217EYU5_9SPHN</name>
<keyword evidence="1" id="KW-0175">Coiled coil</keyword>
<dbReference type="EMBL" id="CP019604">
    <property type="protein sequence ID" value="ARU18302.1"/>
    <property type="molecule type" value="Genomic_DNA"/>
</dbReference>
<feature type="coiled-coil region" evidence="1">
    <location>
        <begin position="1012"/>
        <end position="1039"/>
    </location>
</feature>
<feature type="region of interest" description="Disordered" evidence="2">
    <location>
        <begin position="456"/>
        <end position="483"/>
    </location>
</feature>
<feature type="coiled-coil region" evidence="1">
    <location>
        <begin position="369"/>
        <end position="417"/>
    </location>
</feature>
<feature type="coiled-coil region" evidence="1">
    <location>
        <begin position="631"/>
        <end position="665"/>
    </location>
</feature>
<dbReference type="Pfam" id="PF13476">
    <property type="entry name" value="AAA_23"/>
    <property type="match status" value="1"/>
</dbReference>
<dbReference type="InterPro" id="IPR027417">
    <property type="entry name" value="P-loop_NTPase"/>
</dbReference>
<gene>
    <name evidence="4" type="ORF">A9D14_18270</name>
</gene>
<feature type="coiled-coil region" evidence="1">
    <location>
        <begin position="229"/>
        <end position="286"/>
    </location>
</feature>
<evidence type="ECO:0000256" key="2">
    <source>
        <dbReference type="SAM" id="MobiDB-lite"/>
    </source>
</evidence>
<proteinExistence type="predicted"/>
<dbReference type="GO" id="GO:0016887">
    <property type="term" value="F:ATP hydrolysis activity"/>
    <property type="evidence" value="ECO:0007669"/>
    <property type="project" value="InterPro"/>
</dbReference>
<reference evidence="4 5" key="1">
    <citation type="submission" date="2017-01" db="EMBL/GenBank/DDBJ databases">
        <title>Complete genome sequence of esterase-producing bacterium Croceicoccus marinus E4A9.</title>
        <authorList>
            <person name="Wu Y.-H."/>
            <person name="Cheng H."/>
            <person name="Xu L."/>
            <person name="Huo Y.-Y."/>
            <person name="Wang C.-S."/>
            <person name="Xu X.-W."/>
        </authorList>
    </citation>
    <scope>NUCLEOTIDE SEQUENCE [LARGE SCALE GENOMIC DNA]</scope>
    <source>
        <strain evidence="4 5">E4A9</strain>
        <plasmid evidence="5">Plasmid pcme4a9ii</plasmid>
    </source>
</reference>
<feature type="region of interest" description="Disordered" evidence="2">
    <location>
        <begin position="846"/>
        <end position="872"/>
    </location>
</feature>
<feature type="domain" description="Rad50/SbcC-type AAA" evidence="3">
    <location>
        <begin position="6"/>
        <end position="199"/>
    </location>
</feature>
<dbReference type="InterPro" id="IPR038729">
    <property type="entry name" value="Rad50/SbcC_AAA"/>
</dbReference>
<dbReference type="OrthoDB" id="9795626at2"/>